<feature type="transmembrane region" description="Helical" evidence="6">
    <location>
        <begin position="381"/>
        <end position="401"/>
    </location>
</feature>
<accession>A0A0J0YUR1</accession>
<name>A0A0J0YUR1_9NEIS</name>
<feature type="transmembrane region" description="Helical" evidence="6">
    <location>
        <begin position="295"/>
        <end position="316"/>
    </location>
</feature>
<keyword evidence="5 6" id="KW-0472">Membrane</keyword>
<comment type="caution">
    <text evidence="7">The sequence shown here is derived from an EMBL/GenBank/DDBJ whole genome shotgun (WGS) entry which is preliminary data.</text>
</comment>
<dbReference type="EMBL" id="JTDO01000001">
    <property type="protein sequence ID" value="KLT73850.1"/>
    <property type="molecule type" value="Genomic_DNA"/>
</dbReference>
<keyword evidence="3 6" id="KW-0812">Transmembrane</keyword>
<dbReference type="InterPro" id="IPR002797">
    <property type="entry name" value="Polysacc_synth"/>
</dbReference>
<evidence type="ECO:0000256" key="6">
    <source>
        <dbReference type="SAM" id="Phobius"/>
    </source>
</evidence>
<keyword evidence="4 6" id="KW-1133">Transmembrane helix</keyword>
<dbReference type="AlphaFoldDB" id="A0A0J0YUR1"/>
<keyword evidence="8" id="KW-1185">Reference proteome</keyword>
<feature type="transmembrane region" description="Helical" evidence="6">
    <location>
        <begin position="354"/>
        <end position="375"/>
    </location>
</feature>
<feature type="transmembrane region" description="Helical" evidence="6">
    <location>
        <begin position="248"/>
        <end position="274"/>
    </location>
</feature>
<dbReference type="Proteomes" id="UP000036027">
    <property type="component" value="Unassembled WGS sequence"/>
</dbReference>
<feature type="transmembrane region" description="Helical" evidence="6">
    <location>
        <begin position="169"/>
        <end position="190"/>
    </location>
</feature>
<feature type="transmembrane region" description="Helical" evidence="6">
    <location>
        <begin position="78"/>
        <end position="97"/>
    </location>
</feature>
<dbReference type="OrthoDB" id="103403at2"/>
<evidence type="ECO:0000313" key="7">
    <source>
        <dbReference type="EMBL" id="KLT73850.1"/>
    </source>
</evidence>
<gene>
    <name evidence="7" type="ORF">PL75_00465</name>
</gene>
<protein>
    <submittedName>
        <fullName evidence="7">Polysaccharide biosynthesis family protein</fullName>
    </submittedName>
</protein>
<feature type="transmembrane region" description="Helical" evidence="6">
    <location>
        <begin position="112"/>
        <end position="129"/>
    </location>
</feature>
<comment type="subcellular location">
    <subcellularLocation>
        <location evidence="1">Cell membrane</location>
        <topology evidence="1">Multi-pass membrane protein</topology>
    </subcellularLocation>
</comment>
<evidence type="ECO:0000256" key="1">
    <source>
        <dbReference type="ARBA" id="ARBA00004651"/>
    </source>
</evidence>
<sequence length="473" mass="52917">MNAKKLFGYALGPLGSAAASALSLPLISWYFSADDIGRIVLLQAVSSLTLLVLGLGLDQAYIREYYSAPDKAQLFKTIVVPPMILAFAGMFAVFWYPEWLSIQILALDDATLGLWCLLFFGGILLPRYLSLILRMQERAFAFSLSQFTPKVLILFFVLLYIAVQAPKTTFYLIAAYTVAQWCCAVILMWQTRHELLAAAKAERNTKQLKETLRYGIPLAAAGLAYWGLSSIDRFALKKLAGLSELGVYSMAVSFGAIALIFQSIFSTIWAPMVFKWIEGEQENFKKIGTIVDSMLSLIVMILCVIGLFSPLVPMILPANYAPVQFILLSSILFPLLYTLTEVTGIGINVSKQTWLITVISLIALVCNLALLYWLIRLFGARGAAVATATSFWLFFVMKTECSIRLWQPLPRKKLYGTTLACLISCIAYTCWGNPTNYFIFAAFWLLVTIGLYLRHKHQLHTMILMIRGRLKSN</sequence>
<feature type="transmembrane region" description="Helical" evidence="6">
    <location>
        <begin position="211"/>
        <end position="228"/>
    </location>
</feature>
<evidence type="ECO:0000256" key="3">
    <source>
        <dbReference type="ARBA" id="ARBA00022692"/>
    </source>
</evidence>
<dbReference type="PATRIC" id="fig|1470200.3.peg.110"/>
<evidence type="ECO:0000313" key="8">
    <source>
        <dbReference type="Proteomes" id="UP000036027"/>
    </source>
</evidence>
<feature type="transmembrane region" description="Helical" evidence="6">
    <location>
        <begin position="322"/>
        <end position="342"/>
    </location>
</feature>
<feature type="transmembrane region" description="Helical" evidence="6">
    <location>
        <begin position="39"/>
        <end position="57"/>
    </location>
</feature>
<dbReference type="InterPro" id="IPR050833">
    <property type="entry name" value="Poly_Biosynth_Transport"/>
</dbReference>
<evidence type="ECO:0000256" key="4">
    <source>
        <dbReference type="ARBA" id="ARBA00022989"/>
    </source>
</evidence>
<organism evidence="7 8">
    <name type="scientific">Neisseria arctica</name>
    <dbReference type="NCBI Taxonomy" id="1470200"/>
    <lineage>
        <taxon>Bacteria</taxon>
        <taxon>Pseudomonadati</taxon>
        <taxon>Pseudomonadota</taxon>
        <taxon>Betaproteobacteria</taxon>
        <taxon>Neisseriales</taxon>
        <taxon>Neisseriaceae</taxon>
        <taxon>Neisseria</taxon>
    </lineage>
</organism>
<dbReference type="STRING" id="1470200.PL75_00465"/>
<proteinExistence type="predicted"/>
<feature type="transmembrane region" description="Helical" evidence="6">
    <location>
        <begin position="141"/>
        <end position="163"/>
    </location>
</feature>
<feature type="transmembrane region" description="Helical" evidence="6">
    <location>
        <begin position="437"/>
        <end position="453"/>
    </location>
</feature>
<reference evidence="7 8" key="1">
    <citation type="submission" date="2014-11" db="EMBL/GenBank/DDBJ databases">
        <title>Genome of a novel goose pathogen.</title>
        <authorList>
            <person name="Hansen C.M."/>
            <person name="Hueffer K."/>
            <person name="Choi S.C."/>
        </authorList>
    </citation>
    <scope>NUCLEOTIDE SEQUENCE [LARGE SCALE GENOMIC DNA]</scope>
    <source>
        <strain evidence="7 8">KH1503</strain>
    </source>
</reference>
<evidence type="ECO:0000256" key="5">
    <source>
        <dbReference type="ARBA" id="ARBA00023136"/>
    </source>
</evidence>
<dbReference type="PANTHER" id="PTHR30250">
    <property type="entry name" value="PST FAMILY PREDICTED COLANIC ACID TRANSPORTER"/>
    <property type="match status" value="1"/>
</dbReference>
<dbReference type="Pfam" id="PF01943">
    <property type="entry name" value="Polysacc_synt"/>
    <property type="match status" value="1"/>
</dbReference>
<dbReference type="PANTHER" id="PTHR30250:SF11">
    <property type="entry name" value="O-ANTIGEN TRANSPORTER-RELATED"/>
    <property type="match status" value="1"/>
</dbReference>
<dbReference type="GO" id="GO:0005886">
    <property type="term" value="C:plasma membrane"/>
    <property type="evidence" value="ECO:0007669"/>
    <property type="project" value="UniProtKB-SubCell"/>
</dbReference>
<feature type="transmembrane region" description="Helical" evidence="6">
    <location>
        <begin position="413"/>
        <end position="431"/>
    </location>
</feature>
<dbReference type="RefSeq" id="WP_047759942.1">
    <property type="nucleotide sequence ID" value="NZ_CP091510.1"/>
</dbReference>
<keyword evidence="2" id="KW-1003">Cell membrane</keyword>
<evidence type="ECO:0000256" key="2">
    <source>
        <dbReference type="ARBA" id="ARBA00022475"/>
    </source>
</evidence>